<gene>
    <name evidence="2" type="ORF">LTR09_001735</name>
</gene>
<protein>
    <submittedName>
        <fullName evidence="2">Uncharacterized protein</fullName>
    </submittedName>
</protein>
<feature type="region of interest" description="Disordered" evidence="1">
    <location>
        <begin position="1"/>
        <end position="20"/>
    </location>
</feature>
<sequence length="897" mass="96803">MAGAQDDEAKGQIEQPRDLKLDITPALASIGYNNIIAQDKATSSEDEGPDALIIPIEAAQTAIGVSISREQTRLSSPQTPAIEKAAAIERAGGFLTGVDGAQDTLTEEPEEDEPEEDEDVVPPHLGYKDTAEDPTASPVAPPDRSPPKTPVQPPSPWRAEPKARWQTGGKGRAGILDGIFNRKRASSGPESPFEGWQRSLLSSLPSMPRGFSISSPFAGTNESSSTLVPKEARDVPLPQSPALPPAMRQRSMSDRRELSSSAAPSRQYEGQHPVARRVPSHLPSQNAPTPAKLLRRSTSDHSLTTLRTLSIVESLGDDSRFEDVSSQVNSRFKAIKDSLQDTSIRLPSLSNISVSSFTPEFMRDRTGTMDKRQSLAYPSNNSSQSSTRGLSQASYQGRPMDPMTRQPYTSARAAVSDATSGKAASHPHFTHALDQLEGDVVVLGGYRGSILRSAEPPHRQVWVPVKVGLNIRKVNLEVGFENGDDARAQSTVVAGGMLTHIGPIDIARRLFKRLRNCHNARNGTLRVHDYGYDWRLDPIYLSGKLIKFLETLPCNQSSAPKDSCGATVIAHSLGGLITRHAINQRPDLFKGVVYAGVPYTCVNILGPMRNGDEVLLSDRVLTAQVNFSIRTSFALLPLDGRCFLDKNTKEQYYVDFFDPQTWVDYRLSPCVARPLPPLVPPPKPSGITSYVSSMASALPSLPGRARKSSLRSRDPADPSTSSMSGTTGPGMMAPDTGESNSDVAHGNIDRNDDNAVTSPRTNVTIPYEKAMEYLTRTLASVKKFKQELDFLPERAAANTYPPIAVIYGKSTPTVYGAKVDGREGIKHADAYDELAFASGDGVVLARAAMVPAGYSTARGGIVSSERGHVTLLSDLEAVGKCLNAVIKARRRGIGTGT</sequence>
<dbReference type="AlphaFoldDB" id="A0AAJ0GHB8"/>
<evidence type="ECO:0000313" key="2">
    <source>
        <dbReference type="EMBL" id="KAK3057551.1"/>
    </source>
</evidence>
<feature type="region of interest" description="Disordered" evidence="1">
    <location>
        <begin position="699"/>
        <end position="760"/>
    </location>
</feature>
<feature type="region of interest" description="Disordered" evidence="1">
    <location>
        <begin position="93"/>
        <end position="299"/>
    </location>
</feature>
<feature type="compositionally biased region" description="Low complexity" evidence="1">
    <location>
        <begin position="718"/>
        <end position="734"/>
    </location>
</feature>
<comment type="caution">
    <text evidence="2">The sequence shown here is derived from an EMBL/GenBank/DDBJ whole genome shotgun (WGS) entry which is preliminary data.</text>
</comment>
<keyword evidence="3" id="KW-1185">Reference proteome</keyword>
<feature type="compositionally biased region" description="Polar residues" evidence="1">
    <location>
        <begin position="212"/>
        <end position="227"/>
    </location>
</feature>
<feature type="compositionally biased region" description="Pro residues" evidence="1">
    <location>
        <begin position="139"/>
        <end position="156"/>
    </location>
</feature>
<dbReference type="PANTHER" id="PTHR11440">
    <property type="entry name" value="LECITHIN-CHOLESTEROL ACYLTRANSFERASE-RELATED"/>
    <property type="match status" value="1"/>
</dbReference>
<feature type="region of interest" description="Disordered" evidence="1">
    <location>
        <begin position="370"/>
        <end position="423"/>
    </location>
</feature>
<evidence type="ECO:0000313" key="3">
    <source>
        <dbReference type="Proteomes" id="UP001271007"/>
    </source>
</evidence>
<feature type="compositionally biased region" description="Polar residues" evidence="1">
    <location>
        <begin position="376"/>
        <end position="395"/>
    </location>
</feature>
<dbReference type="Gene3D" id="3.40.50.1820">
    <property type="entry name" value="alpha/beta hydrolase"/>
    <property type="match status" value="1"/>
</dbReference>
<feature type="compositionally biased region" description="Acidic residues" evidence="1">
    <location>
        <begin position="105"/>
        <end position="120"/>
    </location>
</feature>
<dbReference type="Proteomes" id="UP001271007">
    <property type="component" value="Unassembled WGS sequence"/>
</dbReference>
<dbReference type="InterPro" id="IPR029058">
    <property type="entry name" value="AB_hydrolase_fold"/>
</dbReference>
<proteinExistence type="predicted"/>
<reference evidence="2" key="1">
    <citation type="submission" date="2023-04" db="EMBL/GenBank/DDBJ databases">
        <title>Black Yeasts Isolated from many extreme environments.</title>
        <authorList>
            <person name="Coleine C."/>
            <person name="Stajich J.E."/>
            <person name="Selbmann L."/>
        </authorList>
    </citation>
    <scope>NUCLEOTIDE SEQUENCE</scope>
    <source>
        <strain evidence="2">CCFEE 5312</strain>
    </source>
</reference>
<evidence type="ECO:0000256" key="1">
    <source>
        <dbReference type="SAM" id="MobiDB-lite"/>
    </source>
</evidence>
<dbReference type="EMBL" id="JAWDJX010000003">
    <property type="protein sequence ID" value="KAK3057551.1"/>
    <property type="molecule type" value="Genomic_DNA"/>
</dbReference>
<organism evidence="2 3">
    <name type="scientific">Extremus antarcticus</name>
    <dbReference type="NCBI Taxonomy" id="702011"/>
    <lineage>
        <taxon>Eukaryota</taxon>
        <taxon>Fungi</taxon>
        <taxon>Dikarya</taxon>
        <taxon>Ascomycota</taxon>
        <taxon>Pezizomycotina</taxon>
        <taxon>Dothideomycetes</taxon>
        <taxon>Dothideomycetidae</taxon>
        <taxon>Mycosphaerellales</taxon>
        <taxon>Extremaceae</taxon>
        <taxon>Extremus</taxon>
    </lineage>
</organism>
<accession>A0AAJ0GHB8</accession>
<dbReference type="SUPFAM" id="SSF53474">
    <property type="entry name" value="alpha/beta-Hydrolases"/>
    <property type="match status" value="1"/>
</dbReference>
<feature type="compositionally biased region" description="Basic and acidic residues" evidence="1">
    <location>
        <begin position="7"/>
        <end position="20"/>
    </location>
</feature>
<name>A0AAJ0GHB8_9PEZI</name>